<dbReference type="InterPro" id="IPR001173">
    <property type="entry name" value="Glyco_trans_2-like"/>
</dbReference>
<organism evidence="2 3">
    <name type="scientific">Zarconia navalis LEGE 11467</name>
    <dbReference type="NCBI Taxonomy" id="1828826"/>
    <lineage>
        <taxon>Bacteria</taxon>
        <taxon>Bacillati</taxon>
        <taxon>Cyanobacteriota</taxon>
        <taxon>Cyanophyceae</taxon>
        <taxon>Oscillatoriophycideae</taxon>
        <taxon>Oscillatoriales</taxon>
        <taxon>Oscillatoriales incertae sedis</taxon>
        <taxon>Zarconia</taxon>
        <taxon>Zarconia navalis</taxon>
    </lineage>
</organism>
<accession>A0A928VYD9</accession>
<evidence type="ECO:0000313" key="3">
    <source>
        <dbReference type="Proteomes" id="UP000621799"/>
    </source>
</evidence>
<dbReference type="SUPFAM" id="SSF53448">
    <property type="entry name" value="Nucleotide-diphospho-sugar transferases"/>
    <property type="match status" value="1"/>
</dbReference>
<evidence type="ECO:0000259" key="1">
    <source>
        <dbReference type="Pfam" id="PF00535"/>
    </source>
</evidence>
<feature type="domain" description="Glycosyltransferase 2-like" evidence="1">
    <location>
        <begin position="6"/>
        <end position="109"/>
    </location>
</feature>
<keyword evidence="3" id="KW-1185">Reference proteome</keyword>
<reference evidence="2" key="1">
    <citation type="submission" date="2020-10" db="EMBL/GenBank/DDBJ databases">
        <authorList>
            <person name="Castelo-Branco R."/>
            <person name="Eusebio N."/>
            <person name="Adriana R."/>
            <person name="Vieira A."/>
            <person name="Brugerolle De Fraissinette N."/>
            <person name="Rezende De Castro R."/>
            <person name="Schneider M.P."/>
            <person name="Vasconcelos V."/>
            <person name="Leao P.N."/>
        </authorList>
    </citation>
    <scope>NUCLEOTIDE SEQUENCE</scope>
    <source>
        <strain evidence="2">LEGE 11467</strain>
    </source>
</reference>
<gene>
    <name evidence="2" type="ORF">IQ235_16615</name>
</gene>
<comment type="caution">
    <text evidence="2">The sequence shown here is derived from an EMBL/GenBank/DDBJ whole genome shotgun (WGS) entry which is preliminary data.</text>
</comment>
<dbReference type="Gene3D" id="3.90.550.10">
    <property type="entry name" value="Spore Coat Polysaccharide Biosynthesis Protein SpsA, Chain A"/>
    <property type="match status" value="1"/>
</dbReference>
<dbReference type="InterPro" id="IPR050834">
    <property type="entry name" value="Glycosyltransf_2"/>
</dbReference>
<dbReference type="PANTHER" id="PTHR43685">
    <property type="entry name" value="GLYCOSYLTRANSFERASE"/>
    <property type="match status" value="1"/>
</dbReference>
<dbReference type="EMBL" id="JADEXN010000348">
    <property type="protein sequence ID" value="MBE9042396.1"/>
    <property type="molecule type" value="Genomic_DNA"/>
</dbReference>
<evidence type="ECO:0000313" key="2">
    <source>
        <dbReference type="EMBL" id="MBE9042396.1"/>
    </source>
</evidence>
<dbReference type="Pfam" id="PF00535">
    <property type="entry name" value="Glycos_transf_2"/>
    <property type="match status" value="1"/>
</dbReference>
<protein>
    <submittedName>
        <fullName evidence="2">Glycosyltransferase</fullName>
    </submittedName>
</protein>
<dbReference type="InterPro" id="IPR029044">
    <property type="entry name" value="Nucleotide-diphossugar_trans"/>
</dbReference>
<proteinExistence type="predicted"/>
<dbReference type="AlphaFoldDB" id="A0A928VYD9"/>
<dbReference type="PANTHER" id="PTHR43685:SF2">
    <property type="entry name" value="GLYCOSYLTRANSFERASE 2-LIKE DOMAIN-CONTAINING PROTEIN"/>
    <property type="match status" value="1"/>
</dbReference>
<sequence length="334" mass="38096">MNPIVSVVIPTYNSDRYIAAAIDSVLAQTYPHWEILVVDDGSQDRTQQILQPIVREVGDRLRYIYQTNQGVSAARNRGIEAARGEFVAFLDADDIFLPDKLAAQIEVFAVQTQLGMVHSGWRRVDAVGKPLLDVEPWREIPTLDLESWLRWKPVLPSAMMFRRQWLLEAGGFDSRFPPAEDTELVLRLALRGCKAAWLRQITVLYRQHEDSAMYKGLPQARSLSAVLDHFFAQPDVPPHIRLLEPDIRYSTWVWIGWYLYGTGHLVEMGEALQQAWQYSPYSALEAIINWVESFAAFSKNIGKVLDAEVLVTSAQWQDVTAWVSQNNEKLSIKN</sequence>
<dbReference type="RefSeq" id="WP_264322556.1">
    <property type="nucleotide sequence ID" value="NZ_JADEXN010000348.1"/>
</dbReference>
<dbReference type="Proteomes" id="UP000621799">
    <property type="component" value="Unassembled WGS sequence"/>
</dbReference>
<name>A0A928VYD9_9CYAN</name>